<dbReference type="GO" id="GO:0031146">
    <property type="term" value="P:SCF-dependent proteasomal ubiquitin-dependent protein catabolic process"/>
    <property type="evidence" value="ECO:0007669"/>
    <property type="project" value="TreeGrafter"/>
</dbReference>
<evidence type="ECO:0000259" key="1">
    <source>
        <dbReference type="PROSITE" id="PS50181"/>
    </source>
</evidence>
<dbReference type="PANTHER" id="PTHR13318">
    <property type="entry name" value="PARTNER OF PAIRED, ISOFORM B-RELATED"/>
    <property type="match status" value="1"/>
</dbReference>
<evidence type="ECO:0000313" key="3">
    <source>
        <dbReference type="Proteomes" id="UP000639338"/>
    </source>
</evidence>
<name>A0A834XSM9_APHGI</name>
<dbReference type="PROSITE" id="PS50181">
    <property type="entry name" value="FBOX"/>
    <property type="match status" value="1"/>
</dbReference>
<sequence>MFRKCSACFQQSPMNLIPLFYDNNGKWESTRLSGMIEQIFEKKINRACPEELFVCHDCIRELNQVFYNYPAIETQKSIDYFFERPIMELPAESWMIRLDDIVPVISERGINGLPEKCLLKIFKYISINERRNLETVCTRWKNVVVTSYKDLHSVQLINPKREVFLKLLNICSRTLQRLSIKNIKLESLKYFKAIGPFCSSLTHLSFQVPQDIDDNYLRDLFSTMEKLDKVELHFSSRQSINLQALFNSLRSRVKKISLIYDDYTVNMDNYLDQDPCLHNFDNAFNNFTGLTDVTFKNLSISDRMMRTITQMDNLYSISFEDSRRIRKTAVVVKDAPNTARFTITHSHHVEALFRSLLKHCIRLRYLIITDSIIRYYKEEQRSIDDVFFQPHDVLVVNCCEFLVVLEISRCNGNVDLTTEIIPKLFNLKKLKLNDITLADKTLQDLSVNCPLVWSLDLEGCVNLTGEAFSKIWCLKKLLILNLGRIFIEDIRDVDESIFKILTHCLKLKELTIFPSRFVCSDTMKHICKLKDLKILGVSSCTKFNDDILINIVKNLKKLHTIDCSNCVEITKKSVAFALEECLLLKHLDITNSGASRNY</sequence>
<dbReference type="SUPFAM" id="SSF52047">
    <property type="entry name" value="RNI-like"/>
    <property type="match status" value="1"/>
</dbReference>
<accession>A0A834XSM9</accession>
<reference evidence="2 3" key="1">
    <citation type="submission" date="2020-08" db="EMBL/GenBank/DDBJ databases">
        <title>Aphidius gifuensis genome sequencing and assembly.</title>
        <authorList>
            <person name="Du Z."/>
        </authorList>
    </citation>
    <scope>NUCLEOTIDE SEQUENCE [LARGE SCALE GENOMIC DNA]</scope>
    <source>
        <strain evidence="2">YNYX2018</strain>
        <tissue evidence="2">Adults</tissue>
    </source>
</reference>
<comment type="caution">
    <text evidence="2">The sequence shown here is derived from an EMBL/GenBank/DDBJ whole genome shotgun (WGS) entry which is preliminary data.</text>
</comment>
<evidence type="ECO:0000313" key="2">
    <source>
        <dbReference type="EMBL" id="KAF7990061.1"/>
    </source>
</evidence>
<dbReference type="SMART" id="SM00256">
    <property type="entry name" value="FBOX"/>
    <property type="match status" value="1"/>
</dbReference>
<dbReference type="InterPro" id="IPR001810">
    <property type="entry name" value="F-box_dom"/>
</dbReference>
<protein>
    <recommendedName>
        <fullName evidence="1">F-box domain-containing protein</fullName>
    </recommendedName>
</protein>
<dbReference type="EMBL" id="JACMRX010000005">
    <property type="protein sequence ID" value="KAF7990061.1"/>
    <property type="molecule type" value="Genomic_DNA"/>
</dbReference>
<dbReference type="InterPro" id="IPR032675">
    <property type="entry name" value="LRR_dom_sf"/>
</dbReference>
<proteinExistence type="predicted"/>
<dbReference type="AlphaFoldDB" id="A0A834XSM9"/>
<keyword evidence="3" id="KW-1185">Reference proteome</keyword>
<dbReference type="Proteomes" id="UP000639338">
    <property type="component" value="Unassembled WGS sequence"/>
</dbReference>
<organism evidence="2 3">
    <name type="scientific">Aphidius gifuensis</name>
    <name type="common">Parasitoid wasp</name>
    <dbReference type="NCBI Taxonomy" id="684658"/>
    <lineage>
        <taxon>Eukaryota</taxon>
        <taxon>Metazoa</taxon>
        <taxon>Ecdysozoa</taxon>
        <taxon>Arthropoda</taxon>
        <taxon>Hexapoda</taxon>
        <taxon>Insecta</taxon>
        <taxon>Pterygota</taxon>
        <taxon>Neoptera</taxon>
        <taxon>Endopterygota</taxon>
        <taxon>Hymenoptera</taxon>
        <taxon>Apocrita</taxon>
        <taxon>Ichneumonoidea</taxon>
        <taxon>Braconidae</taxon>
        <taxon>Aphidiinae</taxon>
        <taxon>Aphidius</taxon>
    </lineage>
</organism>
<feature type="domain" description="F-box" evidence="1">
    <location>
        <begin position="107"/>
        <end position="151"/>
    </location>
</feature>
<dbReference type="GO" id="GO:0019005">
    <property type="term" value="C:SCF ubiquitin ligase complex"/>
    <property type="evidence" value="ECO:0007669"/>
    <property type="project" value="TreeGrafter"/>
</dbReference>
<dbReference type="PANTHER" id="PTHR13318:SF95">
    <property type="entry name" value="F-BOX PROTEIN YLR352W"/>
    <property type="match status" value="1"/>
</dbReference>
<dbReference type="InterPro" id="IPR036047">
    <property type="entry name" value="F-box-like_dom_sf"/>
</dbReference>
<gene>
    <name evidence="2" type="ORF">HCN44_009004</name>
</gene>
<dbReference type="Gene3D" id="3.80.10.10">
    <property type="entry name" value="Ribonuclease Inhibitor"/>
    <property type="match status" value="3"/>
</dbReference>
<dbReference type="SUPFAM" id="SSF81383">
    <property type="entry name" value="F-box domain"/>
    <property type="match status" value="1"/>
</dbReference>
<dbReference type="Pfam" id="PF00646">
    <property type="entry name" value="F-box"/>
    <property type="match status" value="1"/>
</dbReference>